<dbReference type="RefSeq" id="WP_310838601.1">
    <property type="nucleotide sequence ID" value="NZ_JAVLSM010000017.1"/>
</dbReference>
<organism evidence="2">
    <name type="scientific">Herbaspirillum huttiense subsp. nephrolepidis</name>
    <dbReference type="NCBI Taxonomy" id="3075126"/>
    <lineage>
        <taxon>Bacteria</taxon>
        <taxon>Pseudomonadati</taxon>
        <taxon>Pseudomonadota</taxon>
        <taxon>Betaproteobacteria</taxon>
        <taxon>Burkholderiales</taxon>
        <taxon>Oxalobacteraceae</taxon>
        <taxon>Herbaspirillum</taxon>
    </lineage>
</organism>
<proteinExistence type="predicted"/>
<sequence length="574" mass="64172">MDKDTRTADSALNRQGLTAHSNTQQRSILRKFFSLDSERKALLNTRKDLLIGQTIDPRVVEKYMHSLEFDGIGRIISFKKQLSNTALDELQAAIIKSLTQTNTTDERSKARPGGDCLIQFMDLMQRSGGDRAQELLGKASKLWMSGNLSDTAVAAFLMDAAAELQDKSRLHSIVVSIAAAVSKPKEATQRNDNMYGRKFESEFIHILVKNPPSGTIEVTRKIGQALLNDFDKMHASGALSTETTLKRIAESIELRPWTALAADLENFREEPTYSNLKSMLLSVNNGIDILKVQSLIPKVSKQFSDDIEWKEYADQRYKYVLQPARKTRPFQVLENEVGVSAQQAAYLTNKLGLDIKTSSYGTGLLNHPKYEPQEKFYIARDTTYGRMNPDMANLSGMEQQALYHGHAIVTGLSGNTNLLTYLSRRIAKEDSEFSVEQAVLAGMMFLGFDGGHSLNEVMAVYTGIMASEKVELSSDEVASTKALEKRLLNGKAPPSVAKRFAHSNRQGLLDEKRKKAFVQHLENYHLDYSSIADLAKNTQHRGEISLALDTALGRTIEYFNNSSYYKKQNSTLDN</sequence>
<dbReference type="EMBL" id="JAVRAA010000011">
    <property type="protein sequence ID" value="MDT0339003.1"/>
    <property type="molecule type" value="Genomic_DNA"/>
</dbReference>
<evidence type="ECO:0000256" key="1">
    <source>
        <dbReference type="SAM" id="MobiDB-lite"/>
    </source>
</evidence>
<feature type="compositionally biased region" description="Polar residues" evidence="1">
    <location>
        <begin position="8"/>
        <end position="22"/>
    </location>
</feature>
<accession>A0AAE4GCQ3</accession>
<reference evidence="2" key="1">
    <citation type="submission" date="2023-02" db="EMBL/GenBank/DDBJ databases">
        <title>Description of Herbaspirillum huttiense subsp. nephrolepsisexaltata and Herbaspirillum huttiense subsp. lycopersicon.</title>
        <authorList>
            <person name="Poudel M."/>
            <person name="Sharma A."/>
            <person name="Goss E."/>
            <person name="Tapia J.H."/>
            <person name="Harmon C.M."/>
            <person name="Jones J.B."/>
        </authorList>
    </citation>
    <scope>NUCLEOTIDE SEQUENCE</scope>
    <source>
        <strain evidence="2">NC40101</strain>
    </source>
</reference>
<comment type="caution">
    <text evidence="2">The sequence shown here is derived from an EMBL/GenBank/DDBJ whole genome shotgun (WGS) entry which is preliminary data.</text>
</comment>
<feature type="region of interest" description="Disordered" evidence="1">
    <location>
        <begin position="1"/>
        <end position="22"/>
    </location>
</feature>
<evidence type="ECO:0000313" key="2">
    <source>
        <dbReference type="EMBL" id="MDT0339003.1"/>
    </source>
</evidence>
<name>A0AAE4GCQ3_9BURK</name>
<dbReference type="AlphaFoldDB" id="A0AAE4GCQ3"/>
<protein>
    <submittedName>
        <fullName evidence="2">Uncharacterized protein</fullName>
    </submittedName>
</protein>
<gene>
    <name evidence="2" type="ORF">RJN63_19370</name>
</gene>